<organism evidence="1 2">
    <name type="scientific">Chryseobacterium oranimense</name>
    <dbReference type="NCBI Taxonomy" id="421058"/>
    <lineage>
        <taxon>Bacteria</taxon>
        <taxon>Pseudomonadati</taxon>
        <taxon>Bacteroidota</taxon>
        <taxon>Flavobacteriia</taxon>
        <taxon>Flavobacteriales</taxon>
        <taxon>Weeksellaceae</taxon>
        <taxon>Chryseobacterium group</taxon>
        <taxon>Chryseobacterium</taxon>
    </lineage>
</organism>
<evidence type="ECO:0000313" key="2">
    <source>
        <dbReference type="Proteomes" id="UP000184047"/>
    </source>
</evidence>
<sequence>MKKILTSVLFALVIYITGDAQEKIYFDKNWEKTTPDKMEFYRVIEPKGKLTLIKDYYKNGTLQMEGLASDSTLGNEVFEGKVTWYTPEGKVATFIEYPKVHPAGPSQSFDKKGRLINDFVYSTNGDYRGKSYEYKDPQNKLYYNTIITYETPSVYKKVVYDEDIKGIRYEISVDQEGNSKTEYYGDKGKYIGTNNDFAKEYETTDSIQVGYYSNPMRVFQILKYKSDGSIKEGTIFRENGKIMQEEKRNKNDGYKITYDESGKKIGTLIYQTDKNSHLLKPQDGEDYEYNMDYTHISTIDVYKNGSVILCKSFDENGKLATEKTLKDKVVQEIKFYNPNESLKSILTYKDDMPYNGILYDNYSELTYADGVVVYSKFFSDSGKLKSEKKLNTKQNTYECFVYDKKGNLIYTYTQPREETLDFTAEIVQYINGKPTNTSSVKDGILISGKIRLQDVSEARELERSGKWILLKLYNDKGKLVQDSKILAEDITPDPHDFTSTTIREKALLDDSL</sequence>
<gene>
    <name evidence="1" type="ORF">SAMN05421866_2863</name>
</gene>
<dbReference type="Gene3D" id="3.90.930.1">
    <property type="match status" value="2"/>
</dbReference>
<dbReference type="EMBL" id="FQWT01000004">
    <property type="protein sequence ID" value="SHH46543.1"/>
    <property type="molecule type" value="Genomic_DNA"/>
</dbReference>
<name>A0A1M5T867_9FLAO</name>
<dbReference type="STRING" id="421058.SAMN05421866_2863"/>
<dbReference type="AlphaFoldDB" id="A0A1M5T867"/>
<evidence type="ECO:0000313" key="1">
    <source>
        <dbReference type="EMBL" id="SHH46543.1"/>
    </source>
</evidence>
<reference evidence="2" key="1">
    <citation type="submission" date="2016-11" db="EMBL/GenBank/DDBJ databases">
        <authorList>
            <person name="Varghese N."/>
            <person name="Submissions S."/>
        </authorList>
    </citation>
    <scope>NUCLEOTIDE SEQUENCE [LARGE SCALE GENOMIC DNA]</scope>
    <source>
        <strain evidence="2">DSM 19055</strain>
    </source>
</reference>
<dbReference type="Pfam" id="PF07661">
    <property type="entry name" value="MORN_2"/>
    <property type="match status" value="1"/>
</dbReference>
<dbReference type="RefSeq" id="WP_073064054.1">
    <property type="nucleotide sequence ID" value="NZ_FQWT01000004.1"/>
</dbReference>
<proteinExistence type="predicted"/>
<dbReference type="Proteomes" id="UP000184047">
    <property type="component" value="Unassembled WGS sequence"/>
</dbReference>
<accession>A0A1M5T867</accession>
<protein>
    <submittedName>
        <fullName evidence="1">MORN repeat variant</fullName>
    </submittedName>
</protein>
<dbReference type="InterPro" id="IPR011652">
    <property type="entry name" value="MORN_2"/>
</dbReference>
<dbReference type="OrthoDB" id="830908at2"/>
<keyword evidence="2" id="KW-1185">Reference proteome</keyword>